<proteinExistence type="predicted"/>
<reference evidence="1 2" key="1">
    <citation type="submission" date="2019-03" db="EMBL/GenBank/DDBJ databases">
        <title>Diversity of the mouse oral microbiome.</title>
        <authorList>
            <person name="Joseph S."/>
            <person name="Aduse-Opoku J."/>
            <person name="Curtis M."/>
            <person name="Wade W."/>
            <person name="Hashim A."/>
        </authorList>
    </citation>
    <scope>NUCLEOTIDE SEQUENCE [LARGE SCALE GENOMIC DNA]</scope>
    <source>
        <strain evidence="1 2">WT12</strain>
    </source>
</reference>
<dbReference type="NCBIfam" id="TIGR03360">
    <property type="entry name" value="VI_minor_1"/>
    <property type="match status" value="1"/>
</dbReference>
<dbReference type="InterPro" id="IPR017738">
    <property type="entry name" value="T6SS-assoc_VCA0118"/>
</dbReference>
<dbReference type="OrthoDB" id="7831428at2"/>
<dbReference type="RefSeq" id="WP_135057577.1">
    <property type="nucleotide sequence ID" value="NZ_JADGLC010000020.1"/>
</dbReference>
<comment type="caution">
    <text evidence="1">The sequence shown here is derived from an EMBL/GenBank/DDBJ whole genome shotgun (WGS) entry which is preliminary data.</text>
</comment>
<evidence type="ECO:0000313" key="2">
    <source>
        <dbReference type="Proteomes" id="UP000297396"/>
    </source>
</evidence>
<dbReference type="Pfam" id="PF11319">
    <property type="entry name" value="VasI"/>
    <property type="match status" value="1"/>
</dbReference>
<evidence type="ECO:0000313" key="1">
    <source>
        <dbReference type="EMBL" id="TFV09075.1"/>
    </source>
</evidence>
<gene>
    <name evidence="1" type="primary">tagO</name>
    <name evidence="1" type="ORF">E4T80_08915</name>
</gene>
<protein>
    <submittedName>
        <fullName evidence="1">Type VI secretion system-associated protein TagO</fullName>
    </submittedName>
</protein>
<dbReference type="Proteomes" id="UP000297396">
    <property type="component" value="Unassembled WGS sequence"/>
</dbReference>
<name>A0A4Y9JX58_9PAST</name>
<dbReference type="AlphaFoldDB" id="A0A4Y9JX58"/>
<sequence>MRFCYLIGLCCAFPVLANETETLKRLAQCRQTQSSLERLDCYDSAWQDSTPHAIPAGQRSASWLRATEQEKGRETHSTQFIIKESSVEDIPQVVLTTPALGIAPPRPILMLSCIDNITRLQLILHRPLTGRELPVSIETDKSRFQSRWFSRDNGYILEASRGLQGIREIQQLFGATQMTIKLQSGEPRWTFNIQNIEQDIKSFRQACHW</sequence>
<organism evidence="1 2">
    <name type="scientific">Muribacter muris</name>
    <dbReference type="NCBI Taxonomy" id="67855"/>
    <lineage>
        <taxon>Bacteria</taxon>
        <taxon>Pseudomonadati</taxon>
        <taxon>Pseudomonadota</taxon>
        <taxon>Gammaproteobacteria</taxon>
        <taxon>Pasteurellales</taxon>
        <taxon>Pasteurellaceae</taxon>
        <taxon>Muribacter</taxon>
    </lineage>
</organism>
<accession>A0A4Y9JX58</accession>
<dbReference type="EMBL" id="SPPA01000020">
    <property type="protein sequence ID" value="TFV09075.1"/>
    <property type="molecule type" value="Genomic_DNA"/>
</dbReference>